<dbReference type="OrthoDB" id="9780310at2"/>
<evidence type="ECO:0000313" key="2">
    <source>
        <dbReference type="EMBL" id="CUI37085.1"/>
    </source>
</evidence>
<accession>A0A0M7CB06</accession>
<dbReference type="PANTHER" id="PTHR30348">
    <property type="entry name" value="UNCHARACTERIZED PROTEIN YECE"/>
    <property type="match status" value="1"/>
</dbReference>
<dbReference type="EMBL" id="CP016440">
    <property type="protein sequence ID" value="ANY16430.1"/>
    <property type="molecule type" value="Genomic_DNA"/>
</dbReference>
<name>A0A0J6CD45_9BORD</name>
<dbReference type="AlphaFoldDB" id="A0A0J6CD45"/>
<dbReference type="PANTHER" id="PTHR30348:SF4">
    <property type="entry name" value="DUF72 DOMAIN-CONTAINING PROTEIN"/>
    <property type="match status" value="1"/>
</dbReference>
<proteinExistence type="predicted"/>
<dbReference type="SUPFAM" id="SSF117396">
    <property type="entry name" value="TM1631-like"/>
    <property type="match status" value="1"/>
</dbReference>
<dbReference type="Proteomes" id="UP000092950">
    <property type="component" value="Chromosome"/>
</dbReference>
<organism evidence="2 3">
    <name type="scientific">Bordetella pseudohinzii</name>
    <dbReference type="NCBI Taxonomy" id="1331258"/>
    <lineage>
        <taxon>Bacteria</taxon>
        <taxon>Pseudomonadati</taxon>
        <taxon>Pseudomonadota</taxon>
        <taxon>Betaproteobacteria</taxon>
        <taxon>Burkholderiales</taxon>
        <taxon>Alcaligenaceae</taxon>
        <taxon>Bordetella</taxon>
    </lineage>
</organism>
<reference evidence="2 3" key="1">
    <citation type="submission" date="2015-09" db="EMBL/GenBank/DDBJ databases">
        <authorList>
            <person name="Jackson K.R."/>
            <person name="Lunt B.L."/>
            <person name="Fisher J.N.B."/>
            <person name="Gardner A.V."/>
            <person name="Bailey M.E."/>
            <person name="Deus L.M."/>
            <person name="Earl A.S."/>
            <person name="Gibby P.D."/>
            <person name="Hartmann K.A."/>
            <person name="Liu J.E."/>
            <person name="Manci A.M."/>
            <person name="Nielsen D.A."/>
            <person name="Solomon M.B."/>
            <person name="Breakwell D.P."/>
            <person name="Burnett S.H."/>
            <person name="Grose J.H."/>
        </authorList>
    </citation>
    <scope>NUCLEOTIDE SEQUENCE [LARGE SCALE GENOMIC DNA]</scope>
    <source>
        <strain evidence="2 3">2789STDY5608636</strain>
    </source>
</reference>
<dbReference type="EMBL" id="CYTV01000001">
    <property type="protein sequence ID" value="CUI37085.1"/>
    <property type="molecule type" value="Genomic_DNA"/>
</dbReference>
<evidence type="ECO:0000313" key="4">
    <source>
        <dbReference type="Proteomes" id="UP000092950"/>
    </source>
</evidence>
<reference evidence="1 4" key="2">
    <citation type="submission" date="2016-07" db="EMBL/GenBank/DDBJ databases">
        <title>Complete genome sequences of Bordetella pseudohinzii.</title>
        <authorList>
            <person name="Spilker T."/>
            <person name="Darrah R."/>
            <person name="LiPuma J.J."/>
        </authorList>
    </citation>
    <scope>NUCLEOTIDE SEQUENCE [LARGE SCALE GENOMIC DNA]</scope>
    <source>
        <strain evidence="1 4">HI4681</strain>
    </source>
</reference>
<keyword evidence="4" id="KW-1185">Reference proteome</keyword>
<dbReference type="InterPro" id="IPR002763">
    <property type="entry name" value="DUF72"/>
</dbReference>
<protein>
    <submittedName>
        <fullName evidence="2">Protein of uncharacterized function DUF72</fullName>
    </submittedName>
</protein>
<accession>A0A0J6CD45</accession>
<sequence length="267" mass="29494">MTSIRAGIGGWTYPPWRDGVFYPPGLPHARELHHASRQLSAIEVNGTFYGSQKPATFAAWAAEVPEGFKLALKAPRYATHRSALRQGADSVRRFLESGIDRLGDKLGPLLWQLPDTKVFDHDDVRAFLGLLPARLEGRTLRHVLDVRHPSFDCEDYLRLAREHGVATVLTDSPKFVSITDSTCADLIYVRLMAADAGIAHGYAPAVLDAWARCARQWAAGHSPDLPRRLPDIGVGTPREVYVFFINGHKPLAPAAAMDFLRRIGEPA</sequence>
<gene>
    <name evidence="2" type="primary">yecE</name>
    <name evidence="1" type="ORF">BBN53_11310</name>
    <name evidence="2" type="ORF">ERS370011_00294</name>
</gene>
<dbReference type="KEGG" id="bpdz:BBN53_11310"/>
<dbReference type="InterPro" id="IPR036520">
    <property type="entry name" value="UPF0759_sf"/>
</dbReference>
<dbReference type="RefSeq" id="WP_043209283.1">
    <property type="nucleotide sequence ID" value="NZ_CAJGUP010000119.1"/>
</dbReference>
<evidence type="ECO:0000313" key="1">
    <source>
        <dbReference type="EMBL" id="ANY16430.1"/>
    </source>
</evidence>
<dbReference type="Gene3D" id="3.20.20.410">
    <property type="entry name" value="Protein of unknown function UPF0759"/>
    <property type="match status" value="1"/>
</dbReference>
<evidence type="ECO:0000313" key="3">
    <source>
        <dbReference type="Proteomes" id="UP000053096"/>
    </source>
</evidence>
<dbReference type="Pfam" id="PF01904">
    <property type="entry name" value="DUF72"/>
    <property type="match status" value="1"/>
</dbReference>
<dbReference type="Proteomes" id="UP000053096">
    <property type="component" value="Unassembled WGS sequence"/>
</dbReference>